<evidence type="ECO:0000256" key="1">
    <source>
        <dbReference type="SAM" id="MobiDB-lite"/>
    </source>
</evidence>
<accession>A0ABY8TKU6</accession>
<feature type="compositionally biased region" description="Polar residues" evidence="1">
    <location>
        <begin position="1"/>
        <end position="14"/>
    </location>
</feature>
<dbReference type="Proteomes" id="UP001244341">
    <property type="component" value="Chromosome 1b"/>
</dbReference>
<gene>
    <name evidence="2" type="ORF">OEZ85_008997</name>
</gene>
<reference evidence="2 3" key="1">
    <citation type="submission" date="2023-05" db="EMBL/GenBank/DDBJ databases">
        <title>A 100% complete, gapless, phased diploid assembly of the Scenedesmus obliquus UTEX 3031 genome.</title>
        <authorList>
            <person name="Biondi T.C."/>
            <person name="Hanschen E.R."/>
            <person name="Kwon T."/>
            <person name="Eng W."/>
            <person name="Kruse C.P.S."/>
            <person name="Koehler S.I."/>
            <person name="Kunde Y."/>
            <person name="Gleasner C.D."/>
            <person name="You Mak K.T."/>
            <person name="Polle J."/>
            <person name="Hovde B.T."/>
            <person name="Starkenburg S.R."/>
        </authorList>
    </citation>
    <scope>NUCLEOTIDE SEQUENCE [LARGE SCALE GENOMIC DNA]</scope>
    <source>
        <strain evidence="2 3">DOE0152z</strain>
    </source>
</reference>
<feature type="compositionally biased region" description="Low complexity" evidence="1">
    <location>
        <begin position="15"/>
        <end position="27"/>
    </location>
</feature>
<organism evidence="2 3">
    <name type="scientific">Tetradesmus obliquus</name>
    <name type="common">Green alga</name>
    <name type="synonym">Acutodesmus obliquus</name>
    <dbReference type="NCBI Taxonomy" id="3088"/>
    <lineage>
        <taxon>Eukaryota</taxon>
        <taxon>Viridiplantae</taxon>
        <taxon>Chlorophyta</taxon>
        <taxon>core chlorophytes</taxon>
        <taxon>Chlorophyceae</taxon>
        <taxon>CS clade</taxon>
        <taxon>Sphaeropleales</taxon>
        <taxon>Scenedesmaceae</taxon>
        <taxon>Tetradesmus</taxon>
    </lineage>
</organism>
<sequence>MQTVLSRPQTFTQTAAASRRSAVRVSATYQQDDGGRSRGPRGRGRFSRRPQEERVDHKEFLYLPKPNHLVYIKPTVAVVADVASRASVGLKMTIGNNQLERYVIEYYSKRL</sequence>
<keyword evidence="3" id="KW-1185">Reference proteome</keyword>
<feature type="region of interest" description="Disordered" evidence="1">
    <location>
        <begin position="1"/>
        <end position="52"/>
    </location>
</feature>
<feature type="compositionally biased region" description="Basic residues" evidence="1">
    <location>
        <begin position="38"/>
        <end position="48"/>
    </location>
</feature>
<name>A0ABY8TKU6_TETOB</name>
<dbReference type="EMBL" id="CP126208">
    <property type="protein sequence ID" value="WIA09605.1"/>
    <property type="molecule type" value="Genomic_DNA"/>
</dbReference>
<evidence type="ECO:0000313" key="2">
    <source>
        <dbReference type="EMBL" id="WIA09605.1"/>
    </source>
</evidence>
<proteinExistence type="predicted"/>
<evidence type="ECO:0000313" key="3">
    <source>
        <dbReference type="Proteomes" id="UP001244341"/>
    </source>
</evidence>
<protein>
    <submittedName>
        <fullName evidence="2">Uncharacterized protein</fullName>
    </submittedName>
</protein>